<dbReference type="Proteomes" id="UP001150581">
    <property type="component" value="Unassembled WGS sequence"/>
</dbReference>
<comment type="caution">
    <text evidence="1">The sequence shown here is derived from an EMBL/GenBank/DDBJ whole genome shotgun (WGS) entry which is preliminary data.</text>
</comment>
<gene>
    <name evidence="1" type="ORF">LPJ66_011104</name>
</gene>
<reference evidence="1" key="1">
    <citation type="submission" date="2022-07" db="EMBL/GenBank/DDBJ databases">
        <title>Phylogenomic reconstructions and comparative analyses of Kickxellomycotina fungi.</title>
        <authorList>
            <person name="Reynolds N.K."/>
            <person name="Stajich J.E."/>
            <person name="Barry K."/>
            <person name="Grigoriev I.V."/>
            <person name="Crous P."/>
            <person name="Smith M.E."/>
        </authorList>
    </citation>
    <scope>NUCLEOTIDE SEQUENCE</scope>
    <source>
        <strain evidence="1">Benny 63K</strain>
    </source>
</reference>
<feature type="non-terminal residue" evidence="1">
    <location>
        <position position="105"/>
    </location>
</feature>
<evidence type="ECO:0000313" key="2">
    <source>
        <dbReference type="Proteomes" id="UP001150581"/>
    </source>
</evidence>
<name>A0ACC1I0V9_9FUNG</name>
<accession>A0ACC1I0V9</accession>
<evidence type="ECO:0000313" key="1">
    <source>
        <dbReference type="EMBL" id="KAJ1882798.1"/>
    </source>
</evidence>
<dbReference type="EMBL" id="JANBPG010003197">
    <property type="protein sequence ID" value="KAJ1882798.1"/>
    <property type="molecule type" value="Genomic_DNA"/>
</dbReference>
<protein>
    <submittedName>
        <fullName evidence="1">Uncharacterized protein</fullName>
    </submittedName>
</protein>
<organism evidence="1 2">
    <name type="scientific">Kickxella alabastrina</name>
    <dbReference type="NCBI Taxonomy" id="61397"/>
    <lineage>
        <taxon>Eukaryota</taxon>
        <taxon>Fungi</taxon>
        <taxon>Fungi incertae sedis</taxon>
        <taxon>Zoopagomycota</taxon>
        <taxon>Kickxellomycotina</taxon>
        <taxon>Kickxellomycetes</taxon>
        <taxon>Kickxellales</taxon>
        <taxon>Kickxellaceae</taxon>
        <taxon>Kickxella</taxon>
    </lineage>
</organism>
<sequence length="105" mass="11181">MFRSLVVKPFSRSAATASATLGVKGAAARHQLSSIRFVSTEAPAYSMIKTETQGRVAIITLNRPKALNALCSELFHEINDALARFDNDANIGAVVLTGSERAFAA</sequence>
<proteinExistence type="predicted"/>
<keyword evidence="2" id="KW-1185">Reference proteome</keyword>